<organism evidence="3 4">
    <name type="scientific">Pseudoduganella buxea</name>
    <dbReference type="NCBI Taxonomy" id="1949069"/>
    <lineage>
        <taxon>Bacteria</taxon>
        <taxon>Pseudomonadati</taxon>
        <taxon>Pseudomonadota</taxon>
        <taxon>Betaproteobacteria</taxon>
        <taxon>Burkholderiales</taxon>
        <taxon>Oxalobacteraceae</taxon>
        <taxon>Telluria group</taxon>
        <taxon>Pseudoduganella</taxon>
    </lineage>
</organism>
<reference evidence="2" key="4">
    <citation type="submission" date="2024-05" db="EMBL/GenBank/DDBJ databases">
        <authorList>
            <person name="Sun Q."/>
            <person name="Zhou Y."/>
        </authorList>
    </citation>
    <scope>NUCLEOTIDE SEQUENCE</scope>
    <source>
        <strain evidence="2">CGMCC 1.15931</strain>
    </source>
</reference>
<evidence type="ECO:0000313" key="5">
    <source>
        <dbReference type="Proteomes" id="UP000622638"/>
    </source>
</evidence>
<dbReference type="InterPro" id="IPR050767">
    <property type="entry name" value="Sel1_AlgK"/>
</dbReference>
<dbReference type="EMBL" id="WNKZ01000127">
    <property type="protein sequence ID" value="MTV56073.1"/>
    <property type="molecule type" value="Genomic_DNA"/>
</dbReference>
<evidence type="ECO:0008006" key="6">
    <source>
        <dbReference type="Google" id="ProtNLM"/>
    </source>
</evidence>
<evidence type="ECO:0000313" key="3">
    <source>
        <dbReference type="EMBL" id="MTV56073.1"/>
    </source>
</evidence>
<protein>
    <recommendedName>
        <fullName evidence="6">Sel1 repeat family protein</fullName>
    </recommendedName>
</protein>
<keyword evidence="5" id="KW-1185">Reference proteome</keyword>
<feature type="chain" id="PRO_5026131693" description="Sel1 repeat family protein" evidence="1">
    <location>
        <begin position="28"/>
        <end position="286"/>
    </location>
</feature>
<dbReference type="SMART" id="SM00671">
    <property type="entry name" value="SEL1"/>
    <property type="match status" value="1"/>
</dbReference>
<dbReference type="AlphaFoldDB" id="A0A6I3T3H5"/>
<reference evidence="2" key="1">
    <citation type="journal article" date="2014" name="Int. J. Syst. Evol. Microbiol.">
        <title>Complete genome of a new Firmicutes species belonging to the dominant human colonic microbiota ('Ruminococcus bicirculans') reveals two chromosomes and a selective capacity to utilize plant glucans.</title>
        <authorList>
            <consortium name="NISC Comparative Sequencing Program"/>
            <person name="Wegmann U."/>
            <person name="Louis P."/>
            <person name="Goesmann A."/>
            <person name="Henrissat B."/>
            <person name="Duncan S.H."/>
            <person name="Flint H.J."/>
        </authorList>
    </citation>
    <scope>NUCLEOTIDE SEQUENCE</scope>
    <source>
        <strain evidence="2">CGMCC 1.15931</strain>
    </source>
</reference>
<evidence type="ECO:0000313" key="2">
    <source>
        <dbReference type="EMBL" id="GGC21645.1"/>
    </source>
</evidence>
<sequence>MTIKRLLLRRLSTVLLAGLAAFCVSKAYSVAHDQYRTIQDLPRNEKLPLFDPHRPAFTCVIEAKKVPPVDAQADAWFREAQALDDHNLWEEDRDYRKIVQLTRQAADRRHWKAMLNLATLYLEKRDPPNGEMEALALVEQAMRLGIPAAYDRMGTYYMNSVGVSGDATKAFAFWQRAAEMGNPQAMAYLGDKMAATWDNPSEGFWANIPVATKMLECSLAQGYGPAAYSLYYLQAWPRAADGEIVGSRTFETKALALKTLNTGVKYGCSKCARDLSVEFRKPDDLA</sequence>
<reference evidence="3 4" key="3">
    <citation type="submission" date="2019-11" db="EMBL/GenBank/DDBJ databases">
        <title>Type strains purchased from KCTC, JCM and DSMZ.</title>
        <authorList>
            <person name="Lu H."/>
        </authorList>
    </citation>
    <scope>NUCLEOTIDE SEQUENCE [LARGE SCALE GENOMIC DNA]</scope>
    <source>
        <strain evidence="3 4">KCTC 52429</strain>
    </source>
</reference>
<dbReference type="SUPFAM" id="SSF81901">
    <property type="entry name" value="HCP-like"/>
    <property type="match status" value="1"/>
</dbReference>
<accession>A0A6I3T3H5</accession>
<dbReference type="Gene3D" id="1.25.40.10">
    <property type="entry name" value="Tetratricopeptide repeat domain"/>
    <property type="match status" value="1"/>
</dbReference>
<comment type="caution">
    <text evidence="3">The sequence shown here is derived from an EMBL/GenBank/DDBJ whole genome shotgun (WGS) entry which is preliminary data.</text>
</comment>
<dbReference type="RefSeq" id="WP_155473317.1">
    <property type="nucleotide sequence ID" value="NZ_BMKG01000030.1"/>
</dbReference>
<gene>
    <name evidence="2" type="ORF">GCM10011572_48890</name>
    <name evidence="3" type="ORF">GM672_25430</name>
</gene>
<dbReference type="OrthoDB" id="8578120at2"/>
<dbReference type="InterPro" id="IPR006597">
    <property type="entry name" value="Sel1-like"/>
</dbReference>
<reference evidence="5" key="2">
    <citation type="journal article" date="2019" name="Int. J. Syst. Evol. Microbiol.">
        <title>The Global Catalogue of Microorganisms (GCM) 10K type strain sequencing project: providing services to taxonomists for standard genome sequencing and annotation.</title>
        <authorList>
            <consortium name="The Broad Institute Genomics Platform"/>
            <consortium name="The Broad Institute Genome Sequencing Center for Infectious Disease"/>
            <person name="Wu L."/>
            <person name="Ma J."/>
        </authorList>
    </citation>
    <scope>NUCLEOTIDE SEQUENCE [LARGE SCALE GENOMIC DNA]</scope>
    <source>
        <strain evidence="5">CGMCC 1.15931</strain>
    </source>
</reference>
<dbReference type="EMBL" id="BMKG01000030">
    <property type="protein sequence ID" value="GGC21645.1"/>
    <property type="molecule type" value="Genomic_DNA"/>
</dbReference>
<evidence type="ECO:0000313" key="4">
    <source>
        <dbReference type="Proteomes" id="UP000430634"/>
    </source>
</evidence>
<evidence type="ECO:0000256" key="1">
    <source>
        <dbReference type="SAM" id="SignalP"/>
    </source>
</evidence>
<keyword evidence="1" id="KW-0732">Signal</keyword>
<feature type="signal peptide" evidence="1">
    <location>
        <begin position="1"/>
        <end position="27"/>
    </location>
</feature>
<dbReference type="Proteomes" id="UP000622638">
    <property type="component" value="Unassembled WGS sequence"/>
</dbReference>
<dbReference type="PANTHER" id="PTHR11102">
    <property type="entry name" value="SEL-1-LIKE PROTEIN"/>
    <property type="match status" value="1"/>
</dbReference>
<dbReference type="PANTHER" id="PTHR11102:SF160">
    <property type="entry name" value="ERAD-ASSOCIATED E3 UBIQUITIN-PROTEIN LIGASE COMPONENT HRD3"/>
    <property type="match status" value="1"/>
</dbReference>
<name>A0A6I3T3H5_9BURK</name>
<proteinExistence type="predicted"/>
<dbReference type="Proteomes" id="UP000430634">
    <property type="component" value="Unassembled WGS sequence"/>
</dbReference>
<dbReference type="InterPro" id="IPR011990">
    <property type="entry name" value="TPR-like_helical_dom_sf"/>
</dbReference>